<sequence length="63" mass="6872">MLESVANVYICVRGLASATNISWMLVELNAVVNLLCFPYRFIMVIDVSSAGGRLGMQVYCGDP</sequence>
<evidence type="ECO:0000313" key="1">
    <source>
        <dbReference type="EMBL" id="HHP68486.1"/>
    </source>
</evidence>
<proteinExistence type="predicted"/>
<accession>A0A7J3Y0M8</accession>
<organism evidence="1">
    <name type="scientific">Thermogladius calderae</name>
    <dbReference type="NCBI Taxonomy" id="1200300"/>
    <lineage>
        <taxon>Archaea</taxon>
        <taxon>Thermoproteota</taxon>
        <taxon>Thermoprotei</taxon>
        <taxon>Desulfurococcales</taxon>
        <taxon>Desulfurococcaceae</taxon>
        <taxon>Thermogladius</taxon>
    </lineage>
</organism>
<protein>
    <submittedName>
        <fullName evidence="1">Uncharacterized protein</fullName>
    </submittedName>
</protein>
<gene>
    <name evidence="1" type="ORF">ENM60_06890</name>
</gene>
<dbReference type="EMBL" id="DRYK01000089">
    <property type="protein sequence ID" value="HHP68486.1"/>
    <property type="molecule type" value="Genomic_DNA"/>
</dbReference>
<comment type="caution">
    <text evidence="1">The sequence shown here is derived from an EMBL/GenBank/DDBJ whole genome shotgun (WGS) entry which is preliminary data.</text>
</comment>
<reference evidence="1" key="1">
    <citation type="journal article" date="2020" name="mSystems">
        <title>Genome- and Community-Level Interaction Insights into Carbon Utilization and Element Cycling Functions of Hydrothermarchaeota in Hydrothermal Sediment.</title>
        <authorList>
            <person name="Zhou Z."/>
            <person name="Liu Y."/>
            <person name="Xu W."/>
            <person name="Pan J."/>
            <person name="Luo Z.H."/>
            <person name="Li M."/>
        </authorList>
    </citation>
    <scope>NUCLEOTIDE SEQUENCE [LARGE SCALE GENOMIC DNA]</scope>
    <source>
        <strain evidence="1">SpSt-110</strain>
    </source>
</reference>
<name>A0A7J3Y0M8_9CREN</name>
<dbReference type="AlphaFoldDB" id="A0A7J3Y0M8"/>